<dbReference type="InterPro" id="IPR000361">
    <property type="entry name" value="ATAP_core_dom"/>
</dbReference>
<comment type="similarity">
    <text evidence="1">Belongs to the HesB/IscA family.</text>
</comment>
<dbReference type="PROSITE" id="PS01152">
    <property type="entry name" value="HESB"/>
    <property type="match status" value="1"/>
</dbReference>
<protein>
    <recommendedName>
        <fullName evidence="2">Core domain-containing protein</fullName>
    </recommendedName>
</protein>
<dbReference type="RefSeq" id="WP_188446616.1">
    <property type="nucleotide sequence ID" value="NZ_BMFO01000001.1"/>
</dbReference>
<dbReference type="InterPro" id="IPR035903">
    <property type="entry name" value="HesB-like_dom_sf"/>
</dbReference>
<dbReference type="Pfam" id="PF01521">
    <property type="entry name" value="Fe-S_biosyn"/>
    <property type="match status" value="1"/>
</dbReference>
<dbReference type="NCBIfam" id="TIGR00049">
    <property type="entry name" value="iron-sulfur cluster assembly accessory protein"/>
    <property type="match status" value="1"/>
</dbReference>
<evidence type="ECO:0000313" key="3">
    <source>
        <dbReference type="EMBL" id="GGF82723.1"/>
    </source>
</evidence>
<proteinExistence type="inferred from homology"/>
<reference evidence="3" key="1">
    <citation type="journal article" date="2014" name="Int. J. Syst. Evol. Microbiol.">
        <title>Complete genome sequence of Corynebacterium casei LMG S-19264T (=DSM 44701T), isolated from a smear-ripened cheese.</title>
        <authorList>
            <consortium name="US DOE Joint Genome Institute (JGI-PGF)"/>
            <person name="Walter F."/>
            <person name="Albersmeier A."/>
            <person name="Kalinowski J."/>
            <person name="Ruckert C."/>
        </authorList>
    </citation>
    <scope>NUCLEOTIDE SEQUENCE</scope>
    <source>
        <strain evidence="3">CGMCC 1.12726</strain>
    </source>
</reference>
<dbReference type="SUPFAM" id="SSF89360">
    <property type="entry name" value="HesB-like domain"/>
    <property type="match status" value="1"/>
</dbReference>
<dbReference type="EMBL" id="BMFO01000001">
    <property type="protein sequence ID" value="GGF82723.1"/>
    <property type="molecule type" value="Genomic_DNA"/>
</dbReference>
<dbReference type="PANTHER" id="PTHR10072">
    <property type="entry name" value="IRON-SULFUR CLUSTER ASSEMBLY PROTEIN"/>
    <property type="match status" value="1"/>
</dbReference>
<accession>A0A917CB44</accession>
<sequence>MSVTLTPAAAERVKQYLSQTPGGIGLSVSVRRSGCSGWTYALDIATRAQDGERVFTSHGVDVRVPEDALVQLEGTEIDFISQGLNQQFQFRNPRVTGECGCGESFTTAESAA</sequence>
<dbReference type="InterPro" id="IPR050322">
    <property type="entry name" value="Fe-S_cluster_asmbl/transfer"/>
</dbReference>
<dbReference type="InterPro" id="IPR016092">
    <property type="entry name" value="ATAP"/>
</dbReference>
<dbReference type="GO" id="GO:0005829">
    <property type="term" value="C:cytosol"/>
    <property type="evidence" value="ECO:0007669"/>
    <property type="project" value="TreeGrafter"/>
</dbReference>
<dbReference type="Proteomes" id="UP000632858">
    <property type="component" value="Unassembled WGS sequence"/>
</dbReference>
<evidence type="ECO:0000259" key="2">
    <source>
        <dbReference type="Pfam" id="PF01521"/>
    </source>
</evidence>
<evidence type="ECO:0000313" key="4">
    <source>
        <dbReference type="Proteomes" id="UP000632858"/>
    </source>
</evidence>
<keyword evidence="4" id="KW-1185">Reference proteome</keyword>
<comment type="caution">
    <text evidence="3">The sequence shown here is derived from an EMBL/GenBank/DDBJ whole genome shotgun (WGS) entry which is preliminary data.</text>
</comment>
<dbReference type="GO" id="GO:0016226">
    <property type="term" value="P:iron-sulfur cluster assembly"/>
    <property type="evidence" value="ECO:0007669"/>
    <property type="project" value="InterPro"/>
</dbReference>
<dbReference type="Gene3D" id="2.60.300.12">
    <property type="entry name" value="HesB-like domain"/>
    <property type="match status" value="1"/>
</dbReference>
<dbReference type="PANTHER" id="PTHR10072:SF41">
    <property type="entry name" value="IRON-SULFUR CLUSTER ASSEMBLY 1 HOMOLOG, MITOCHONDRIAL"/>
    <property type="match status" value="1"/>
</dbReference>
<dbReference type="GO" id="GO:0051537">
    <property type="term" value="F:2 iron, 2 sulfur cluster binding"/>
    <property type="evidence" value="ECO:0007669"/>
    <property type="project" value="TreeGrafter"/>
</dbReference>
<evidence type="ECO:0000256" key="1">
    <source>
        <dbReference type="ARBA" id="ARBA00006718"/>
    </source>
</evidence>
<gene>
    <name evidence="3" type="ORF">GCM10010960_01020</name>
</gene>
<name>A0A917CB44_9GAMM</name>
<organism evidence="3 4">
    <name type="scientific">Arenimonas maotaiensis</name>
    <dbReference type="NCBI Taxonomy" id="1446479"/>
    <lineage>
        <taxon>Bacteria</taxon>
        <taxon>Pseudomonadati</taxon>
        <taxon>Pseudomonadota</taxon>
        <taxon>Gammaproteobacteria</taxon>
        <taxon>Lysobacterales</taxon>
        <taxon>Lysobacteraceae</taxon>
        <taxon>Arenimonas</taxon>
    </lineage>
</organism>
<reference evidence="3" key="2">
    <citation type="submission" date="2020-09" db="EMBL/GenBank/DDBJ databases">
        <authorList>
            <person name="Sun Q."/>
            <person name="Zhou Y."/>
        </authorList>
    </citation>
    <scope>NUCLEOTIDE SEQUENCE</scope>
    <source>
        <strain evidence="3">CGMCC 1.12726</strain>
    </source>
</reference>
<dbReference type="InterPro" id="IPR017870">
    <property type="entry name" value="FeS_cluster_insertion_CS"/>
</dbReference>
<dbReference type="AlphaFoldDB" id="A0A917CB44"/>
<feature type="domain" description="Core" evidence="2">
    <location>
        <begin position="1"/>
        <end position="103"/>
    </location>
</feature>